<feature type="compositionally biased region" description="Basic and acidic residues" evidence="2">
    <location>
        <begin position="64"/>
        <end position="78"/>
    </location>
</feature>
<feature type="compositionally biased region" description="Basic and acidic residues" evidence="2">
    <location>
        <begin position="347"/>
        <end position="362"/>
    </location>
</feature>
<feature type="compositionally biased region" description="Low complexity" evidence="2">
    <location>
        <begin position="748"/>
        <end position="757"/>
    </location>
</feature>
<evidence type="ECO:0000256" key="1">
    <source>
        <dbReference type="ARBA" id="ARBA00008600"/>
    </source>
</evidence>
<protein>
    <recommendedName>
        <fullName evidence="3">G-patch domain-containing protein</fullName>
    </recommendedName>
</protein>
<evidence type="ECO:0000313" key="5">
    <source>
        <dbReference type="Proteomes" id="UP001217089"/>
    </source>
</evidence>
<evidence type="ECO:0000259" key="3">
    <source>
        <dbReference type="PROSITE" id="PS50174"/>
    </source>
</evidence>
<dbReference type="Pfam" id="PF07713">
    <property type="entry name" value="DUF1604"/>
    <property type="match status" value="1"/>
</dbReference>
<feature type="compositionally biased region" description="Acidic residues" evidence="2">
    <location>
        <begin position="704"/>
        <end position="715"/>
    </location>
</feature>
<feature type="compositionally biased region" description="Polar residues" evidence="2">
    <location>
        <begin position="734"/>
        <end position="743"/>
    </location>
</feature>
<sequence length="918" mass="102686">MDSDEDETFVSLGTPLELIDEVKDKKGRQRFHGAFTGGFSAGYFNSVGSKEGFTPSSFVSSRNKKPDNEFTEKQRPEYYMDDEDFEEHGIAPRKLTTSQTFASEERKRKRLNEAKSLTTDSAIGASTALLDLIIPERLTIGIKLLRKLGWKEGQGIGQRQQRKKKKKGKKGAVKTYGCALPPSSSEEEEIDSDSENFLKGLTFAPKDISPLTLEAKDNVHGIGYRGIDPRSALPSSHINLFETPSISKSGKKGIRGQAFGVGALEDDDDDIYAVDHMSNYDMTMEIDDGSEKLYGWTAPGRHSKGTQQTPVGYVGKILEGFTLSSKTLKPRKVFPPPQIPRSFKPFHHFERSTKQKKSRFDEENQDLNAVSRGLSLGEKPVFDSVFDLVPKKDRANIEAVKSLIRQSTTDGSKTSQNITASNVTTTATATTTTTITTEHPAVVTSPFLKGVGSLSLFKPFAKDPVKQSRYDKYLSLTKQGRKDAFLDVADPQMTEWDREKEKEEFIKASQLYKPLTGMMASRFTTAKHADDAENVDMKVEDNSKKDDKADAAKMKMFGRLTRETFDWHPDRLLCRRFNIPDPFPGSGLVGVPGSKRDKYSVFDFLSIPTQEQPQTDLQAITAEPTTDADNNKRVTENNKEFTSNRTSTDRFVAKNDDSNRQANSKSSSKQGNKSAKNKPEEEKEEEEDKPEPDLFRAIFRNTDSEDSSDEDMNEAESERNDDNHITEPPPSPSKTSEQLQSLEQRLAPPVDSGMVSPPVGPVPVQTSPQRLSPQTEDTAALDDDSYGPSLPPVYSGLEIDIDEICHALATCTCNPPGHQFVDLTTETHQKKKKHKQKDKHKHKQKHKKEKKTKHKSKHKKKEKKSKARKKDRNKDSSDSDWSSTDSDSDTDNVPSDRDLLQKLKSLDGGKRLKASDFM</sequence>
<feature type="compositionally biased region" description="Basic and acidic residues" evidence="2">
    <location>
        <begin position="647"/>
        <end position="659"/>
    </location>
</feature>
<feature type="compositionally biased region" description="Low complexity" evidence="2">
    <location>
        <begin position="661"/>
        <end position="674"/>
    </location>
</feature>
<feature type="compositionally biased region" description="Basic residues" evidence="2">
    <location>
        <begin position="160"/>
        <end position="172"/>
    </location>
</feature>
<feature type="compositionally biased region" description="Basic residues" evidence="2">
    <location>
        <begin position="829"/>
        <end position="871"/>
    </location>
</feature>
<feature type="compositionally biased region" description="Basic and acidic residues" evidence="2">
    <location>
        <begin position="716"/>
        <end position="725"/>
    </location>
</feature>
<name>A0ABQ9EBJ3_TEGGR</name>
<dbReference type="PANTHER" id="PTHR13384:SF19">
    <property type="entry name" value="G PATCH DOMAIN-CONTAINING PROTEIN 1"/>
    <property type="match status" value="1"/>
</dbReference>
<feature type="region of interest" description="Disordered" evidence="2">
    <location>
        <begin position="153"/>
        <end position="189"/>
    </location>
</feature>
<comment type="similarity">
    <text evidence="1">Belongs to the GPATCH1 family.</text>
</comment>
<evidence type="ECO:0000313" key="4">
    <source>
        <dbReference type="EMBL" id="KAJ8302704.1"/>
    </source>
</evidence>
<dbReference type="PROSITE" id="PS50174">
    <property type="entry name" value="G_PATCH"/>
    <property type="match status" value="1"/>
</dbReference>
<gene>
    <name evidence="4" type="ORF">KUTeg_019100</name>
</gene>
<dbReference type="Pfam" id="PF01585">
    <property type="entry name" value="G-patch"/>
    <property type="match status" value="1"/>
</dbReference>
<dbReference type="InterPro" id="IPR011666">
    <property type="entry name" value="DUF1604"/>
</dbReference>
<keyword evidence="5" id="KW-1185">Reference proteome</keyword>
<dbReference type="InterPro" id="IPR000467">
    <property type="entry name" value="G_patch_dom"/>
</dbReference>
<feature type="region of interest" description="Disordered" evidence="2">
    <location>
        <begin position="329"/>
        <end position="364"/>
    </location>
</feature>
<dbReference type="EMBL" id="JARBDR010000917">
    <property type="protein sequence ID" value="KAJ8302704.1"/>
    <property type="molecule type" value="Genomic_DNA"/>
</dbReference>
<organism evidence="4 5">
    <name type="scientific">Tegillarca granosa</name>
    <name type="common">Malaysian cockle</name>
    <name type="synonym">Anadara granosa</name>
    <dbReference type="NCBI Taxonomy" id="220873"/>
    <lineage>
        <taxon>Eukaryota</taxon>
        <taxon>Metazoa</taxon>
        <taxon>Spiralia</taxon>
        <taxon>Lophotrochozoa</taxon>
        <taxon>Mollusca</taxon>
        <taxon>Bivalvia</taxon>
        <taxon>Autobranchia</taxon>
        <taxon>Pteriomorphia</taxon>
        <taxon>Arcoida</taxon>
        <taxon>Arcoidea</taxon>
        <taxon>Arcidae</taxon>
        <taxon>Tegillarca</taxon>
    </lineage>
</organism>
<feature type="compositionally biased region" description="Basic and acidic residues" evidence="2">
    <location>
        <begin position="894"/>
        <end position="918"/>
    </location>
</feature>
<feature type="region of interest" description="Disordered" evidence="2">
    <location>
        <begin position="815"/>
        <end position="918"/>
    </location>
</feature>
<dbReference type="Pfam" id="PF26093">
    <property type="entry name" value="HTH_TGH"/>
    <property type="match status" value="1"/>
</dbReference>
<proteinExistence type="inferred from homology"/>
<feature type="compositionally biased region" description="Polar residues" evidence="2">
    <location>
        <begin position="765"/>
        <end position="777"/>
    </location>
</feature>
<feature type="compositionally biased region" description="Basic and acidic residues" evidence="2">
    <location>
        <begin position="629"/>
        <end position="639"/>
    </location>
</feature>
<evidence type="ECO:0000256" key="2">
    <source>
        <dbReference type="SAM" id="MobiDB-lite"/>
    </source>
</evidence>
<feature type="region of interest" description="Disordered" evidence="2">
    <location>
        <begin position="622"/>
        <end position="792"/>
    </location>
</feature>
<accession>A0ABQ9EBJ3</accession>
<feature type="region of interest" description="Disordered" evidence="2">
    <location>
        <begin position="54"/>
        <end position="78"/>
    </location>
</feature>
<comment type="caution">
    <text evidence="4">The sequence shown here is derived from an EMBL/GenBank/DDBJ whole genome shotgun (WGS) entry which is preliminary data.</text>
</comment>
<dbReference type="PANTHER" id="PTHR13384">
    <property type="entry name" value="G PATCH DOMAIN-CONTAINING PROTEIN 1"/>
    <property type="match status" value="1"/>
</dbReference>
<dbReference type="Proteomes" id="UP001217089">
    <property type="component" value="Unassembled WGS sequence"/>
</dbReference>
<reference evidence="4 5" key="1">
    <citation type="submission" date="2022-12" db="EMBL/GenBank/DDBJ databases">
        <title>Chromosome-level genome of Tegillarca granosa.</title>
        <authorList>
            <person name="Kim J."/>
        </authorList>
    </citation>
    <scope>NUCLEOTIDE SEQUENCE [LARGE SCALE GENOMIC DNA]</scope>
    <source>
        <strain evidence="4">Teg-2019</strain>
        <tissue evidence="4">Adductor muscle</tissue>
    </source>
</reference>
<feature type="domain" description="G-patch" evidence="3">
    <location>
        <begin position="137"/>
        <end position="168"/>
    </location>
</feature>